<name>A0A6S7IY49_PARCT</name>
<feature type="non-terminal residue" evidence="4">
    <location>
        <position position="60"/>
    </location>
</feature>
<comment type="subcellular location">
    <subcellularLocation>
        <location evidence="1">Cytoplasm</location>
        <location evidence="1">Perinuclear region</location>
    </subcellularLocation>
</comment>
<reference evidence="4" key="1">
    <citation type="submission" date="2020-04" db="EMBL/GenBank/DDBJ databases">
        <authorList>
            <person name="Alioto T."/>
            <person name="Alioto T."/>
            <person name="Gomez Garrido J."/>
        </authorList>
    </citation>
    <scope>NUCLEOTIDE SEQUENCE</scope>
    <source>
        <strain evidence="4">A484AB</strain>
    </source>
</reference>
<keyword evidence="3" id="KW-0813">Transport</keyword>
<dbReference type="PANTHER" id="PTHR12403">
    <property type="entry name" value="TRAFFICKING PROTEIN PARTICLE COMPLEX SUBUNIT 2"/>
    <property type="match status" value="1"/>
</dbReference>
<dbReference type="InterPro" id="IPR011012">
    <property type="entry name" value="Longin-like_dom_sf"/>
</dbReference>
<gene>
    <name evidence="4" type="ORF">PACLA_8A002101</name>
</gene>
<dbReference type="Proteomes" id="UP001152795">
    <property type="component" value="Unassembled WGS sequence"/>
</dbReference>
<evidence type="ECO:0000256" key="3">
    <source>
        <dbReference type="ARBA" id="ARBA00022892"/>
    </source>
</evidence>
<evidence type="ECO:0000313" key="5">
    <source>
        <dbReference type="Proteomes" id="UP001152795"/>
    </source>
</evidence>
<dbReference type="GO" id="GO:0048471">
    <property type="term" value="C:perinuclear region of cytoplasm"/>
    <property type="evidence" value="ECO:0007669"/>
    <property type="project" value="UniProtKB-SubCell"/>
</dbReference>
<dbReference type="InterPro" id="IPR006722">
    <property type="entry name" value="Sedlin"/>
</dbReference>
<evidence type="ECO:0000256" key="2">
    <source>
        <dbReference type="ARBA" id="ARBA00006626"/>
    </source>
</evidence>
<proteinExistence type="inferred from homology"/>
<dbReference type="AlphaFoldDB" id="A0A6S7IY49"/>
<dbReference type="Gene3D" id="3.30.450.70">
    <property type="match status" value="1"/>
</dbReference>
<dbReference type="Pfam" id="PF04628">
    <property type="entry name" value="Sedlin_N"/>
    <property type="match status" value="1"/>
</dbReference>
<organism evidence="4 5">
    <name type="scientific">Paramuricea clavata</name>
    <name type="common">Red gorgonian</name>
    <name type="synonym">Violescent sea-whip</name>
    <dbReference type="NCBI Taxonomy" id="317549"/>
    <lineage>
        <taxon>Eukaryota</taxon>
        <taxon>Metazoa</taxon>
        <taxon>Cnidaria</taxon>
        <taxon>Anthozoa</taxon>
        <taxon>Octocorallia</taxon>
        <taxon>Malacalcyonacea</taxon>
        <taxon>Plexauridae</taxon>
        <taxon>Paramuricea</taxon>
    </lineage>
</organism>
<protein>
    <submittedName>
        <fullName evidence="4">Trafficking particle complex subunit 2</fullName>
    </submittedName>
</protein>
<comment type="caution">
    <text evidence="4">The sequence shown here is derived from an EMBL/GenBank/DDBJ whole genome shotgun (WGS) entry which is preliminary data.</text>
</comment>
<dbReference type="GO" id="GO:0006888">
    <property type="term" value="P:endoplasmic reticulum to Golgi vesicle-mediated transport"/>
    <property type="evidence" value="ECO:0007669"/>
    <property type="project" value="InterPro"/>
</dbReference>
<sequence length="60" mass="7228">VRFMILHDVKNEDGIKNFFNEVYETFIKVMMNPFYQHNTKIQLPVFDKKVMVAGRKHLLN</sequence>
<evidence type="ECO:0000256" key="1">
    <source>
        <dbReference type="ARBA" id="ARBA00004556"/>
    </source>
</evidence>
<dbReference type="OrthoDB" id="10252102at2759"/>
<dbReference type="EMBL" id="CACRXK020011851">
    <property type="protein sequence ID" value="CAB4022190.1"/>
    <property type="molecule type" value="Genomic_DNA"/>
</dbReference>
<keyword evidence="5" id="KW-1185">Reference proteome</keyword>
<dbReference type="SUPFAM" id="SSF64356">
    <property type="entry name" value="SNARE-like"/>
    <property type="match status" value="1"/>
</dbReference>
<keyword evidence="3" id="KW-0931">ER-Golgi transport</keyword>
<comment type="similarity">
    <text evidence="2">Belongs to the TRAPP small subunits family. Sedlin subfamily.</text>
</comment>
<accession>A0A6S7IY49</accession>
<evidence type="ECO:0000313" key="4">
    <source>
        <dbReference type="EMBL" id="CAB4022190.1"/>
    </source>
</evidence>